<protein>
    <recommendedName>
        <fullName evidence="2">2-oxoacid oxidoreductase (ferredoxin)</fullName>
        <ecNumber evidence="2">1.2.7.11</ecNumber>
    </recommendedName>
</protein>
<name>G0ED18_PYRF1</name>
<dbReference type="HOGENOM" id="CLU_058423_0_0_2"/>
<dbReference type="EMBL" id="CP002838">
    <property type="protein sequence ID" value="AEM38577.1"/>
    <property type="molecule type" value="Genomic_DNA"/>
</dbReference>
<dbReference type="Gene3D" id="3.40.50.970">
    <property type="match status" value="2"/>
</dbReference>
<dbReference type="InterPro" id="IPR011766">
    <property type="entry name" value="TPP_enzyme_TPP-bd"/>
</dbReference>
<dbReference type="Pfam" id="PF02775">
    <property type="entry name" value="TPP_enzyme_C"/>
    <property type="match status" value="1"/>
</dbReference>
<comment type="catalytic activity">
    <reaction evidence="4">
        <text>a 2-oxocarboxylate + 2 oxidized [2Fe-2S]-[ferredoxin] + CoA = an acyl-CoA + 2 reduced [2Fe-2S]-[ferredoxin] + CO2 + H(+)</text>
        <dbReference type="Rhea" id="RHEA:42316"/>
        <dbReference type="Rhea" id="RHEA-COMP:10000"/>
        <dbReference type="Rhea" id="RHEA-COMP:10001"/>
        <dbReference type="ChEBI" id="CHEBI:15378"/>
        <dbReference type="ChEBI" id="CHEBI:16526"/>
        <dbReference type="ChEBI" id="CHEBI:33737"/>
        <dbReference type="ChEBI" id="CHEBI:33738"/>
        <dbReference type="ChEBI" id="CHEBI:35179"/>
        <dbReference type="ChEBI" id="CHEBI:57287"/>
        <dbReference type="ChEBI" id="CHEBI:58342"/>
        <dbReference type="EC" id="1.2.7.11"/>
    </reaction>
</comment>
<dbReference type="GO" id="GO:0030976">
    <property type="term" value="F:thiamine pyrophosphate binding"/>
    <property type="evidence" value="ECO:0007669"/>
    <property type="project" value="InterPro"/>
</dbReference>
<dbReference type="AlphaFoldDB" id="G0ED18"/>
<dbReference type="PANTHER" id="PTHR42897:SF2">
    <property type="entry name" value="PYRUVATE SYNTHASE SUBUNIT PORB"/>
    <property type="match status" value="1"/>
</dbReference>
<comment type="subunit">
    <text evidence="1">Heterodimer composed of an alpha and a beta subunit.</text>
</comment>
<dbReference type="GeneID" id="11139176"/>
<evidence type="ECO:0000256" key="2">
    <source>
        <dbReference type="ARBA" id="ARBA00012691"/>
    </source>
</evidence>
<organism evidence="6 7">
    <name type="scientific">Pyrolobus fumarii (strain DSM 11204 / 1A)</name>
    <dbReference type="NCBI Taxonomy" id="694429"/>
    <lineage>
        <taxon>Archaea</taxon>
        <taxon>Thermoproteota</taxon>
        <taxon>Thermoprotei</taxon>
        <taxon>Desulfurococcales</taxon>
        <taxon>Pyrodictiaceae</taxon>
        <taxon>Pyrolobus</taxon>
    </lineage>
</organism>
<dbReference type="InterPro" id="IPR029061">
    <property type="entry name" value="THDP-binding"/>
</dbReference>
<dbReference type="KEGG" id="pfm:Pyrfu_0708"/>
<evidence type="ECO:0000256" key="4">
    <source>
        <dbReference type="ARBA" id="ARBA00048893"/>
    </source>
</evidence>
<gene>
    <name evidence="6" type="ordered locus">Pyrfu_0708</name>
</gene>
<dbReference type="RefSeq" id="WP_014026254.1">
    <property type="nucleotide sequence ID" value="NC_015931.1"/>
</dbReference>
<proteinExistence type="predicted"/>
<dbReference type="SUPFAM" id="SSF52518">
    <property type="entry name" value="Thiamin diphosphate-binding fold (THDP-binding)"/>
    <property type="match status" value="1"/>
</dbReference>
<dbReference type="eggNOG" id="arCOG01601">
    <property type="taxonomic scope" value="Archaea"/>
</dbReference>
<evidence type="ECO:0000313" key="6">
    <source>
        <dbReference type="EMBL" id="AEM38577.1"/>
    </source>
</evidence>
<dbReference type="InterPro" id="IPR051479">
    <property type="entry name" value="PorB-like"/>
</dbReference>
<sequence>MVYYALFQGKAPDTTKKRFKTVWDIPKDELLAPGHRMCQGCAAALIFRHLLKAVGKDVVIVQATGCVEVTTTVFPETAWRVPYIHVAFENAASVASGVAAAIKALQKKGILPPDKKVKVIATAGDGGTFDIGMQALSGMLERGDDVMYLVYDNEAYMNTGIQRSGATPWGAWTTTTPVGKKWKGEWRWKKDIIGIALAHRVPYIATANPAYPLDMIEKFRRAFETEGPSLVHVLSPCPPGWRIPPEKSIEVAKLATLTGMWVNLEIVEGQPRVTVKVPKRKPVKEYLKMQGRFRHLKDEDIAFIQKVVDAEVKKINEWVGEEAIGPVEE</sequence>
<keyword evidence="7" id="KW-1185">Reference proteome</keyword>
<dbReference type="CDD" id="cd03376">
    <property type="entry name" value="TPP_PFOR_porB_like"/>
    <property type="match status" value="1"/>
</dbReference>
<dbReference type="STRING" id="694429.Pyrfu_0708"/>
<evidence type="ECO:0000259" key="5">
    <source>
        <dbReference type="Pfam" id="PF02775"/>
    </source>
</evidence>
<dbReference type="NCBIfam" id="NF008819">
    <property type="entry name" value="PRK11865.1"/>
    <property type="match status" value="1"/>
</dbReference>
<dbReference type="InParanoid" id="G0ED18"/>
<feature type="domain" description="Thiamine pyrophosphate enzyme TPP-binding" evidence="5">
    <location>
        <begin position="64"/>
        <end position="233"/>
    </location>
</feature>
<keyword evidence="3" id="KW-0560">Oxidoreductase</keyword>
<reference evidence="6 7" key="1">
    <citation type="journal article" date="2011" name="Stand. Genomic Sci.">
        <title>Complete genome sequence of the hyperthermophilic chemolithoautotroph Pyrolobus fumarii type strain (1A).</title>
        <authorList>
            <person name="Anderson I."/>
            <person name="Goker M."/>
            <person name="Nolan M."/>
            <person name="Lucas S."/>
            <person name="Hammon N."/>
            <person name="Deshpande S."/>
            <person name="Cheng J.F."/>
            <person name="Tapia R."/>
            <person name="Han C."/>
            <person name="Goodwin L."/>
            <person name="Pitluck S."/>
            <person name="Huntemann M."/>
            <person name="Liolios K."/>
            <person name="Ivanova N."/>
            <person name="Pagani I."/>
            <person name="Mavromatis K."/>
            <person name="Ovchinikova G."/>
            <person name="Pati A."/>
            <person name="Chen A."/>
            <person name="Palaniappan K."/>
            <person name="Land M."/>
            <person name="Hauser L."/>
            <person name="Brambilla E.M."/>
            <person name="Huber H."/>
            <person name="Yasawong M."/>
            <person name="Rohde M."/>
            <person name="Spring S."/>
            <person name="Abt B."/>
            <person name="Sikorski J."/>
            <person name="Wirth R."/>
            <person name="Detter J.C."/>
            <person name="Woyke T."/>
            <person name="Bristow J."/>
            <person name="Eisen J.A."/>
            <person name="Markowitz V."/>
            <person name="Hugenholtz P."/>
            <person name="Kyrpides N.C."/>
            <person name="Klenk H.P."/>
            <person name="Lapidus A."/>
        </authorList>
    </citation>
    <scope>NUCLEOTIDE SEQUENCE [LARGE SCALE GENOMIC DNA]</scope>
    <source>
        <strain evidence="7">DSM 11204 / 1A</strain>
    </source>
</reference>
<dbReference type="PANTHER" id="PTHR42897">
    <property type="entry name" value="PYRUVATE SYNTHASE SUBUNIT PORB"/>
    <property type="match status" value="1"/>
</dbReference>
<dbReference type="FunCoup" id="G0ED18">
    <property type="interactions" value="50"/>
</dbReference>
<evidence type="ECO:0000313" key="7">
    <source>
        <dbReference type="Proteomes" id="UP000001037"/>
    </source>
</evidence>
<dbReference type="EC" id="1.2.7.11" evidence="2"/>
<dbReference type="GO" id="GO:0019164">
    <property type="term" value="F:pyruvate synthase activity"/>
    <property type="evidence" value="ECO:0007669"/>
    <property type="project" value="UniProtKB-ARBA"/>
</dbReference>
<dbReference type="Proteomes" id="UP000001037">
    <property type="component" value="Chromosome"/>
</dbReference>
<dbReference type="OrthoDB" id="296931at2157"/>
<dbReference type="GO" id="GO:0018491">
    <property type="term" value="F:2-oxobutyrate synthase activity"/>
    <property type="evidence" value="ECO:0007669"/>
    <property type="project" value="UniProtKB-ARBA"/>
</dbReference>
<evidence type="ECO:0000256" key="3">
    <source>
        <dbReference type="ARBA" id="ARBA00023002"/>
    </source>
</evidence>
<accession>G0ED18</accession>
<evidence type="ECO:0000256" key="1">
    <source>
        <dbReference type="ARBA" id="ARBA00011631"/>
    </source>
</evidence>